<dbReference type="EMBL" id="BSEH01001530">
    <property type="protein sequence ID" value="GLJ59799.1"/>
    <property type="molecule type" value="Genomic_DNA"/>
</dbReference>
<organism evidence="2 3">
    <name type="scientific">Cryptomeria japonica</name>
    <name type="common">Japanese cedar</name>
    <name type="synonym">Cupressus japonica</name>
    <dbReference type="NCBI Taxonomy" id="3369"/>
    <lineage>
        <taxon>Eukaryota</taxon>
        <taxon>Viridiplantae</taxon>
        <taxon>Streptophyta</taxon>
        <taxon>Embryophyta</taxon>
        <taxon>Tracheophyta</taxon>
        <taxon>Spermatophyta</taxon>
        <taxon>Pinopsida</taxon>
        <taxon>Pinidae</taxon>
        <taxon>Conifers II</taxon>
        <taxon>Cupressales</taxon>
        <taxon>Cupressaceae</taxon>
        <taxon>Cryptomeria</taxon>
    </lineage>
</organism>
<dbReference type="EMBL" id="BSEH01000022">
    <property type="protein sequence ID" value="GLJ56520.1"/>
    <property type="molecule type" value="Genomic_DNA"/>
</dbReference>
<evidence type="ECO:0000313" key="3">
    <source>
        <dbReference type="Proteomes" id="UP001234787"/>
    </source>
</evidence>
<comment type="caution">
    <text evidence="2">The sequence shown here is derived from an EMBL/GenBank/DDBJ whole genome shotgun (WGS) entry which is preliminary data.</text>
</comment>
<evidence type="ECO:0000313" key="1">
    <source>
        <dbReference type="EMBL" id="GLJ56520.1"/>
    </source>
</evidence>
<sequence length="68" mass="7765">MAAYYGSSCAGRERYLWLDLGLVKGLDLELDMLTRAMALEMEEMLMGLAKQLQNQAQDLTLESHNLYH</sequence>
<evidence type="ECO:0000313" key="2">
    <source>
        <dbReference type="EMBL" id="GLJ59799.1"/>
    </source>
</evidence>
<dbReference type="Proteomes" id="UP001234787">
    <property type="component" value="Unassembled WGS sequence"/>
</dbReference>
<proteinExistence type="predicted"/>
<name>A0AAD3RS84_CRYJA</name>
<accession>A0AAD3RS84</accession>
<keyword evidence="3" id="KW-1185">Reference proteome</keyword>
<dbReference type="AlphaFoldDB" id="A0AAD3RS84"/>
<protein>
    <submittedName>
        <fullName evidence="2">Uncharacterized protein</fullName>
    </submittedName>
</protein>
<reference evidence="2" key="1">
    <citation type="submission" date="2022-12" db="EMBL/GenBank/DDBJ databases">
        <title>Chromosome-Level Genome Assembly of Japanese Cedar (Cryptomeriajaponica D. Don).</title>
        <authorList>
            <person name="Fujino T."/>
            <person name="Yamaguchi K."/>
            <person name="Yokoyama T."/>
            <person name="Hamanaka T."/>
            <person name="Harazono Y."/>
            <person name="Kamada H."/>
            <person name="Kobayashi W."/>
            <person name="Ujino-Ihara T."/>
            <person name="Uchiyama K."/>
            <person name="Matsumoto A."/>
            <person name="Izuno A."/>
            <person name="Tsumura Y."/>
            <person name="Toyoda A."/>
            <person name="Shigenobu S."/>
            <person name="Moriguchi Y."/>
            <person name="Ueno S."/>
            <person name="Kasahara M."/>
        </authorList>
    </citation>
    <scope>NUCLEOTIDE SEQUENCE</scope>
</reference>
<gene>
    <name evidence="1" type="ORF">SUGI_1226720</name>
    <name evidence="2" type="ORF">SUGI_1523670</name>
</gene>